<feature type="domain" description="ABC3 transporter permease C-terminal" evidence="8">
    <location>
        <begin position="329"/>
        <end position="455"/>
    </location>
</feature>
<dbReference type="STRING" id="394096.DB31_6463"/>
<evidence type="ECO:0000256" key="4">
    <source>
        <dbReference type="ARBA" id="ARBA00022989"/>
    </source>
</evidence>
<evidence type="ECO:0000256" key="3">
    <source>
        <dbReference type="ARBA" id="ARBA00022692"/>
    </source>
</evidence>
<evidence type="ECO:0000313" key="10">
    <source>
        <dbReference type="Proteomes" id="UP000028725"/>
    </source>
</evidence>
<reference evidence="9 10" key="1">
    <citation type="submission" date="2014-04" db="EMBL/GenBank/DDBJ databases">
        <title>Genome assembly of Hyalangium minutum DSM 14724.</title>
        <authorList>
            <person name="Sharma G."/>
            <person name="Subramanian S."/>
        </authorList>
    </citation>
    <scope>NUCLEOTIDE SEQUENCE [LARGE SCALE GENOMIC DNA]</scope>
    <source>
        <strain evidence="9 10">DSM 14724</strain>
    </source>
</reference>
<evidence type="ECO:0000256" key="2">
    <source>
        <dbReference type="ARBA" id="ARBA00022475"/>
    </source>
</evidence>
<dbReference type="OrthoDB" id="9809768at2"/>
<feature type="transmembrane region" description="Helical" evidence="7">
    <location>
        <begin position="326"/>
        <end position="351"/>
    </location>
</feature>
<keyword evidence="10" id="KW-1185">Reference proteome</keyword>
<dbReference type="PANTHER" id="PTHR30572">
    <property type="entry name" value="MEMBRANE COMPONENT OF TRANSPORTER-RELATED"/>
    <property type="match status" value="1"/>
</dbReference>
<keyword evidence="2" id="KW-1003">Cell membrane</keyword>
<feature type="transmembrane region" description="Helical" evidence="7">
    <location>
        <begin position="427"/>
        <end position="446"/>
    </location>
</feature>
<evidence type="ECO:0000313" key="9">
    <source>
        <dbReference type="EMBL" id="KFE69488.1"/>
    </source>
</evidence>
<dbReference type="GO" id="GO:0022857">
    <property type="term" value="F:transmembrane transporter activity"/>
    <property type="evidence" value="ECO:0007669"/>
    <property type="project" value="TreeGrafter"/>
</dbReference>
<comment type="similarity">
    <text evidence="6">Belongs to the ABC-4 integral membrane protein family.</text>
</comment>
<organism evidence="9 10">
    <name type="scientific">Hyalangium minutum</name>
    <dbReference type="NCBI Taxonomy" id="394096"/>
    <lineage>
        <taxon>Bacteria</taxon>
        <taxon>Pseudomonadati</taxon>
        <taxon>Myxococcota</taxon>
        <taxon>Myxococcia</taxon>
        <taxon>Myxococcales</taxon>
        <taxon>Cystobacterineae</taxon>
        <taxon>Archangiaceae</taxon>
        <taxon>Hyalangium</taxon>
    </lineage>
</organism>
<comment type="subcellular location">
    <subcellularLocation>
        <location evidence="1">Cell membrane</location>
        <topology evidence="1">Multi-pass membrane protein</topology>
    </subcellularLocation>
</comment>
<accession>A0A085WP75</accession>
<feature type="transmembrane region" description="Helical" evidence="7">
    <location>
        <begin position="372"/>
        <end position="400"/>
    </location>
</feature>
<gene>
    <name evidence="9" type="ORF">DB31_6463</name>
</gene>
<protein>
    <recommendedName>
        <fullName evidence="8">ABC3 transporter permease C-terminal domain-containing protein</fullName>
    </recommendedName>
</protein>
<feature type="transmembrane region" description="Helical" evidence="7">
    <location>
        <begin position="20"/>
        <end position="39"/>
    </location>
</feature>
<keyword evidence="4 7" id="KW-1133">Transmembrane helix</keyword>
<proteinExistence type="inferred from homology"/>
<dbReference type="Pfam" id="PF02687">
    <property type="entry name" value="FtsX"/>
    <property type="match status" value="1"/>
</dbReference>
<dbReference type="PANTHER" id="PTHR30572:SF4">
    <property type="entry name" value="ABC TRANSPORTER PERMEASE YTRF"/>
    <property type="match status" value="1"/>
</dbReference>
<dbReference type="RefSeq" id="WP_044186725.1">
    <property type="nucleotide sequence ID" value="NZ_JMCB01000004.1"/>
</dbReference>
<sequence length="463" mass="49020">MNIVALAARNVLRNARRSGLTAVALVVGTLAILVFGGYVNDNIYGLQTITVRQHGHLQVVRKDYLDFGRGDPGRFSIRDYDALLNKIRTDEVLASMVAAATPVLHVEGAAGNFSAGAASSFAGIGVLPEGYASLLAWDGFGLRIPPGKSQLRADASDGGIVGFRLAQLLSLCGPLKLTGCKELPPRRSADPQAAALPEDIAMLGQAAQAQSDGTTSGEVSIELLAASPSGLPNVVRMNVLKAERQAIRDLDALYVAMPLPLAQRLVFGPNEHAVSAIVIQLKHTEMLEAAQSRLNQLVKDSDQLEVLTFHQVSPVYDQIVSSYTSVFTFIAILMGLIALFSIANAINMAVGERIGEIGTLRSLGFQRSSIRAIFILEGALLGVFGTVVGAGVAILAQYGLLVSRLTWTPPGRSTPIPLRIDVLSSPSMIAATVFGLAAVACLSALWPANRAARMEVTEALRHV</sequence>
<evidence type="ECO:0000259" key="8">
    <source>
        <dbReference type="Pfam" id="PF02687"/>
    </source>
</evidence>
<evidence type="ECO:0000256" key="5">
    <source>
        <dbReference type="ARBA" id="ARBA00023136"/>
    </source>
</evidence>
<evidence type="ECO:0000256" key="6">
    <source>
        <dbReference type="ARBA" id="ARBA00038076"/>
    </source>
</evidence>
<keyword evidence="3 7" id="KW-0812">Transmembrane</keyword>
<keyword evidence="5 7" id="KW-0472">Membrane</keyword>
<dbReference type="EMBL" id="JMCB01000004">
    <property type="protein sequence ID" value="KFE69488.1"/>
    <property type="molecule type" value="Genomic_DNA"/>
</dbReference>
<evidence type="ECO:0000256" key="1">
    <source>
        <dbReference type="ARBA" id="ARBA00004651"/>
    </source>
</evidence>
<name>A0A085WP75_9BACT</name>
<comment type="caution">
    <text evidence="9">The sequence shown here is derived from an EMBL/GenBank/DDBJ whole genome shotgun (WGS) entry which is preliminary data.</text>
</comment>
<dbReference type="InterPro" id="IPR050250">
    <property type="entry name" value="Macrolide_Exporter_MacB"/>
</dbReference>
<dbReference type="Proteomes" id="UP000028725">
    <property type="component" value="Unassembled WGS sequence"/>
</dbReference>
<evidence type="ECO:0000256" key="7">
    <source>
        <dbReference type="SAM" id="Phobius"/>
    </source>
</evidence>
<dbReference type="GO" id="GO:0005886">
    <property type="term" value="C:plasma membrane"/>
    <property type="evidence" value="ECO:0007669"/>
    <property type="project" value="UniProtKB-SubCell"/>
</dbReference>
<dbReference type="InterPro" id="IPR003838">
    <property type="entry name" value="ABC3_permease_C"/>
</dbReference>
<dbReference type="AlphaFoldDB" id="A0A085WP75"/>